<sequence length="160" mass="17038">MTAADLDIPPGPGFVIGVTAATGVHLTQAGEMAQLLITHPGPRRAIETVEDIEDGMRRLATGLRLGPGLVEPPTIGPRLMIRRGLAALDYGHDGYVMAIPSPLHGWLQLVTSGGPCRICLVTAPLALTATQTETDAHIRSSLARGQVLWGTTHARRRWSL</sequence>
<dbReference type="Proteomes" id="UP000642284">
    <property type="component" value="Unassembled WGS sequence"/>
</dbReference>
<organism evidence="1 2">
    <name type="scientific">Streptomyces polyasparticus</name>
    <dbReference type="NCBI Taxonomy" id="2767826"/>
    <lineage>
        <taxon>Bacteria</taxon>
        <taxon>Bacillati</taxon>
        <taxon>Actinomycetota</taxon>
        <taxon>Actinomycetes</taxon>
        <taxon>Kitasatosporales</taxon>
        <taxon>Streptomycetaceae</taxon>
        <taxon>Streptomyces</taxon>
    </lineage>
</organism>
<evidence type="ECO:0000313" key="1">
    <source>
        <dbReference type="EMBL" id="MBC9714091.1"/>
    </source>
</evidence>
<accession>A0ABR7SF08</accession>
<name>A0ABR7SF08_9ACTN</name>
<proteinExistence type="predicted"/>
<evidence type="ECO:0008006" key="3">
    <source>
        <dbReference type="Google" id="ProtNLM"/>
    </source>
</evidence>
<evidence type="ECO:0000313" key="2">
    <source>
        <dbReference type="Proteomes" id="UP000642284"/>
    </source>
</evidence>
<comment type="caution">
    <text evidence="1">The sequence shown here is derived from an EMBL/GenBank/DDBJ whole genome shotgun (WGS) entry which is preliminary data.</text>
</comment>
<protein>
    <recommendedName>
        <fullName evidence="3">IclR-ED domain-containing protein</fullName>
    </recommendedName>
</protein>
<reference evidence="1 2" key="1">
    <citation type="submission" date="2020-08" db="EMBL/GenBank/DDBJ databases">
        <title>Genemic of Streptomyces polyaspartic.</title>
        <authorList>
            <person name="Liu W."/>
        </authorList>
    </citation>
    <scope>NUCLEOTIDE SEQUENCE [LARGE SCALE GENOMIC DNA]</scope>
    <source>
        <strain evidence="1 2">TRM66268-LWL</strain>
    </source>
</reference>
<keyword evidence="2" id="KW-1185">Reference proteome</keyword>
<dbReference type="RefSeq" id="WP_187814575.1">
    <property type="nucleotide sequence ID" value="NZ_JACTVJ010000007.1"/>
</dbReference>
<gene>
    <name evidence="1" type="ORF">H9Y04_16125</name>
</gene>
<dbReference type="EMBL" id="JACTVJ010000007">
    <property type="protein sequence ID" value="MBC9714091.1"/>
    <property type="molecule type" value="Genomic_DNA"/>
</dbReference>